<evidence type="ECO:0000313" key="2">
    <source>
        <dbReference type="EMBL" id="KAF4950254.1"/>
    </source>
</evidence>
<dbReference type="OrthoDB" id="5086876at2759"/>
<keyword evidence="3" id="KW-1185">Reference proteome</keyword>
<sequence>MSNFIPINANQVEEKRALRRDCHWCAVMGVDWCRKHSGKADLQSYPADGDMQLREEEEASFQAEDDAPVQVEDESSAEAATEPPVVKKKVSKSGKVNNRKTCHLCGVGEDGHGKEYNMSNIADHLKVHWLEDNGVQAHRPCTCCKEDPTKCLVSPFPKNKNTYRCLSCLRGHKKCSFKDEFEEGRRCKGGLHPALKGGIGA</sequence>
<proteinExistence type="predicted"/>
<dbReference type="Proteomes" id="UP000604273">
    <property type="component" value="Unassembled WGS sequence"/>
</dbReference>
<comment type="caution">
    <text evidence="2">The sequence shown here is derived from an EMBL/GenBank/DDBJ whole genome shotgun (WGS) entry which is preliminary data.</text>
</comment>
<dbReference type="AlphaFoldDB" id="A0A8H4WUH3"/>
<feature type="compositionally biased region" description="Acidic residues" evidence="1">
    <location>
        <begin position="56"/>
        <end position="76"/>
    </location>
</feature>
<protein>
    <submittedName>
        <fullName evidence="2">Uncharacterized protein</fullName>
    </submittedName>
</protein>
<reference evidence="2" key="2">
    <citation type="submission" date="2020-05" db="EMBL/GenBank/DDBJ databases">
        <authorList>
            <person name="Kim H.-S."/>
            <person name="Proctor R.H."/>
            <person name="Brown D.W."/>
        </authorList>
    </citation>
    <scope>NUCLEOTIDE SEQUENCE</scope>
    <source>
        <strain evidence="2">NRRL 45417</strain>
    </source>
</reference>
<accession>A0A8H4WUH3</accession>
<organism evidence="2 3">
    <name type="scientific">Fusarium gaditjirri</name>
    <dbReference type="NCBI Taxonomy" id="282569"/>
    <lineage>
        <taxon>Eukaryota</taxon>
        <taxon>Fungi</taxon>
        <taxon>Dikarya</taxon>
        <taxon>Ascomycota</taxon>
        <taxon>Pezizomycotina</taxon>
        <taxon>Sordariomycetes</taxon>
        <taxon>Hypocreomycetidae</taxon>
        <taxon>Hypocreales</taxon>
        <taxon>Nectriaceae</taxon>
        <taxon>Fusarium</taxon>
        <taxon>Fusarium nisikadoi species complex</taxon>
    </lineage>
</organism>
<gene>
    <name evidence="2" type="ORF">FGADI_8305</name>
</gene>
<reference evidence="2" key="1">
    <citation type="journal article" date="2020" name="BMC Genomics">
        <title>Correction to: Identification and distribution of gene clusters required for synthesis of sphingolipid metabolism inhibitors in diverse species of the filamentous fungus Fusarium.</title>
        <authorList>
            <person name="Kim H.S."/>
            <person name="Lohmar J.M."/>
            <person name="Busman M."/>
            <person name="Brown D.W."/>
            <person name="Naumann T.A."/>
            <person name="Divon H.H."/>
            <person name="Lysoe E."/>
            <person name="Uhlig S."/>
            <person name="Proctor R.H."/>
        </authorList>
    </citation>
    <scope>NUCLEOTIDE SEQUENCE</scope>
    <source>
        <strain evidence="2">NRRL 45417</strain>
    </source>
</reference>
<dbReference type="EMBL" id="JABFAI010000216">
    <property type="protein sequence ID" value="KAF4950254.1"/>
    <property type="molecule type" value="Genomic_DNA"/>
</dbReference>
<name>A0A8H4WUH3_9HYPO</name>
<evidence type="ECO:0000313" key="3">
    <source>
        <dbReference type="Proteomes" id="UP000604273"/>
    </source>
</evidence>
<feature type="region of interest" description="Disordered" evidence="1">
    <location>
        <begin position="56"/>
        <end position="92"/>
    </location>
</feature>
<evidence type="ECO:0000256" key="1">
    <source>
        <dbReference type="SAM" id="MobiDB-lite"/>
    </source>
</evidence>